<evidence type="ECO:0000256" key="2">
    <source>
        <dbReference type="ARBA" id="ARBA00022806"/>
    </source>
</evidence>
<sequence>MSANRHPCQPVPEPFSDDGMGLGSYRSLPSKRIDLLDNYAGNELSLAEFDLLHLYCSSELNIDFGTGFQLLHAVYAIQNLLSDLLVRKCRFHVIGFDHNELLCIPAAAHDDDAPKDRLARAVIMHHFSANSPHNCGFELHRFDSSYSNEFRSIFEYAELRKLPEVIVQPFEAAGLPYPSYAHFQAVERLNEFHEADLVTLLAFQNLLTTSEIFEDNAALMLLHTAALFVLPLGHRYLPIISTPDSYKRTVSAFTQSALSVLSSSAYDLISCYNLGFQHLQSLDKTDELGPEVQLFTVDCLFLIIANGKTSIDQMSIAALIWNSVHCLSMATSGETPKVATTLEGIVKSLGFPGIDFRFNAPSQPLAFSCLDSKTFQNKRIIRLGGPIEFQLEHCGPYLNRAIDSTPESRSGCNSTNFCWENIHLILRHKKVLQADGSGVLAYVAPTTAHVNQITAEIHDHFSKIYNHAGRSVWAMHARDYCINNPTGCQILVTVPLRDVLSTNHGYGGNCDNRRVDAGSVVPMTRPVLVDLHAKGALPCIVFNYDRIMCETLVQSVMDELGEREAAWKASKLSWQKKLADYHQYVAELEIAQARAARAPRKQPKRKKKRDEDDNDDEKLTRADRARELPKLTSVCGLNSTRMRPLTASISPTSPSWPYQN</sequence>
<evidence type="ECO:0000313" key="5">
    <source>
        <dbReference type="Proteomes" id="UP001498421"/>
    </source>
</evidence>
<evidence type="ECO:0000256" key="1">
    <source>
        <dbReference type="ARBA" id="ARBA00022801"/>
    </source>
</evidence>
<keyword evidence="2" id="KW-0547">Nucleotide-binding</keyword>
<dbReference type="Proteomes" id="UP001498421">
    <property type="component" value="Unassembled WGS sequence"/>
</dbReference>
<feature type="region of interest" description="Disordered" evidence="3">
    <location>
        <begin position="595"/>
        <end position="636"/>
    </location>
</feature>
<name>A0ABR1IJL2_9HYPO</name>
<dbReference type="EMBL" id="JAZAVK010000002">
    <property type="protein sequence ID" value="KAK7432918.1"/>
    <property type="molecule type" value="Genomic_DNA"/>
</dbReference>
<gene>
    <name evidence="4" type="ORF">QQZ08_000389</name>
</gene>
<keyword evidence="1" id="KW-0378">Hydrolase</keyword>
<comment type="caution">
    <text evidence="4">The sequence shown here is derived from an EMBL/GenBank/DDBJ whole genome shotgun (WGS) entry which is preliminary data.</text>
</comment>
<proteinExistence type="predicted"/>
<keyword evidence="2" id="KW-0347">Helicase</keyword>
<dbReference type="PANTHER" id="PTHR44533:SF4">
    <property type="entry name" value="DEAD_H RNA HELICASE, PUTATIVE-RELATED"/>
    <property type="match status" value="1"/>
</dbReference>
<feature type="compositionally biased region" description="Basic and acidic residues" evidence="3">
    <location>
        <begin position="617"/>
        <end position="629"/>
    </location>
</feature>
<dbReference type="PANTHER" id="PTHR44533">
    <property type="entry name" value="DEAD/H RNA HELICASE, PUTATIVE-RELATED"/>
    <property type="match status" value="1"/>
</dbReference>
<dbReference type="InterPro" id="IPR052431">
    <property type="entry name" value="SKI2_subfamily_helicases"/>
</dbReference>
<keyword evidence="5" id="KW-1185">Reference proteome</keyword>
<organism evidence="4 5">
    <name type="scientific">Neonectria magnoliae</name>
    <dbReference type="NCBI Taxonomy" id="2732573"/>
    <lineage>
        <taxon>Eukaryota</taxon>
        <taxon>Fungi</taxon>
        <taxon>Dikarya</taxon>
        <taxon>Ascomycota</taxon>
        <taxon>Pezizomycotina</taxon>
        <taxon>Sordariomycetes</taxon>
        <taxon>Hypocreomycetidae</taxon>
        <taxon>Hypocreales</taxon>
        <taxon>Nectriaceae</taxon>
        <taxon>Neonectria</taxon>
    </lineage>
</organism>
<accession>A0ABR1IJL2</accession>
<feature type="compositionally biased region" description="Basic residues" evidence="3">
    <location>
        <begin position="597"/>
        <end position="608"/>
    </location>
</feature>
<evidence type="ECO:0000313" key="4">
    <source>
        <dbReference type="EMBL" id="KAK7432918.1"/>
    </source>
</evidence>
<reference evidence="4 5" key="1">
    <citation type="journal article" date="2025" name="Microbiol. Resour. Announc.">
        <title>Draft genome sequences for Neonectria magnoliae and Neonectria punicea, canker pathogens of Liriodendron tulipifera and Acer saccharum in West Virginia.</title>
        <authorList>
            <person name="Petronek H.M."/>
            <person name="Kasson M.T."/>
            <person name="Metheny A.M."/>
            <person name="Stauder C.M."/>
            <person name="Lovett B."/>
            <person name="Lynch S.C."/>
            <person name="Garnas J.R."/>
            <person name="Kasson L.R."/>
            <person name="Stajich J.E."/>
        </authorList>
    </citation>
    <scope>NUCLEOTIDE SEQUENCE [LARGE SCALE GENOMIC DNA]</scope>
    <source>
        <strain evidence="4 5">NRRL 64651</strain>
    </source>
</reference>
<protein>
    <submittedName>
        <fullName evidence="4">Uncharacterized protein</fullName>
    </submittedName>
</protein>
<keyword evidence="2" id="KW-0067">ATP-binding</keyword>
<evidence type="ECO:0000256" key="3">
    <source>
        <dbReference type="SAM" id="MobiDB-lite"/>
    </source>
</evidence>